<dbReference type="GO" id="GO:0004674">
    <property type="term" value="F:protein serine/threonine kinase activity"/>
    <property type="evidence" value="ECO:0007669"/>
    <property type="project" value="TreeGrafter"/>
</dbReference>
<dbReference type="PANTHER" id="PTHR11139">
    <property type="entry name" value="ATAXIA TELANGIECTASIA MUTATED ATM -RELATED"/>
    <property type="match status" value="1"/>
</dbReference>
<evidence type="ECO:0000259" key="1">
    <source>
        <dbReference type="PROSITE" id="PS51189"/>
    </source>
</evidence>
<dbReference type="AlphaFoldDB" id="A0A9D4WRB3"/>
<dbReference type="InterPro" id="IPR014009">
    <property type="entry name" value="PIK_FAT"/>
</dbReference>
<comment type="caution">
    <text evidence="2">The sequence shown here is derived from an EMBL/GenBank/DDBJ whole genome shotgun (WGS) entry which is preliminary data.</text>
</comment>
<evidence type="ECO:0000313" key="3">
    <source>
        <dbReference type="Proteomes" id="UP001058974"/>
    </source>
</evidence>
<dbReference type="GO" id="GO:0005634">
    <property type="term" value="C:nucleus"/>
    <property type="evidence" value="ECO:0007669"/>
    <property type="project" value="TreeGrafter"/>
</dbReference>
<proteinExistence type="predicted"/>
<dbReference type="PANTHER" id="PTHR11139:SF71">
    <property type="entry name" value="SERINE_THREONINE-PROTEIN KINASE SMG1"/>
    <property type="match status" value="1"/>
</dbReference>
<gene>
    <name evidence="2" type="ORF">KIW84_052138</name>
</gene>
<dbReference type="Gramene" id="Psat05G0213800-T1">
    <property type="protein sequence ID" value="KAI5405241.1"/>
    <property type="gene ID" value="KIW84_052138"/>
</dbReference>
<keyword evidence="3" id="KW-1185">Reference proteome</keyword>
<reference evidence="2 3" key="1">
    <citation type="journal article" date="2022" name="Nat. Genet.">
        <title>Improved pea reference genome and pan-genome highlight genomic features and evolutionary characteristics.</title>
        <authorList>
            <person name="Yang T."/>
            <person name="Liu R."/>
            <person name="Luo Y."/>
            <person name="Hu S."/>
            <person name="Wang D."/>
            <person name="Wang C."/>
            <person name="Pandey M.K."/>
            <person name="Ge S."/>
            <person name="Xu Q."/>
            <person name="Li N."/>
            <person name="Li G."/>
            <person name="Huang Y."/>
            <person name="Saxena R.K."/>
            <person name="Ji Y."/>
            <person name="Li M."/>
            <person name="Yan X."/>
            <person name="He Y."/>
            <person name="Liu Y."/>
            <person name="Wang X."/>
            <person name="Xiang C."/>
            <person name="Varshney R.K."/>
            <person name="Ding H."/>
            <person name="Gao S."/>
            <person name="Zong X."/>
        </authorList>
    </citation>
    <scope>NUCLEOTIDE SEQUENCE [LARGE SCALE GENOMIC DNA]</scope>
    <source>
        <strain evidence="2 3">cv. Zhongwan 6</strain>
    </source>
</reference>
<evidence type="ECO:0000313" key="2">
    <source>
        <dbReference type="EMBL" id="KAI5405241.1"/>
    </source>
</evidence>
<dbReference type="GO" id="GO:0000184">
    <property type="term" value="P:nuclear-transcribed mRNA catabolic process, nonsense-mediated decay"/>
    <property type="evidence" value="ECO:0007669"/>
    <property type="project" value="TreeGrafter"/>
</dbReference>
<dbReference type="PROSITE" id="PS51189">
    <property type="entry name" value="FAT"/>
    <property type="match status" value="1"/>
</dbReference>
<name>A0A9D4WRB3_PEA</name>
<dbReference type="SMART" id="SM01345">
    <property type="entry name" value="Rapamycin_bind"/>
    <property type="match status" value="1"/>
</dbReference>
<protein>
    <recommendedName>
        <fullName evidence="1">FAT domain-containing protein</fullName>
    </recommendedName>
</protein>
<sequence>MLLMVTYNIFLILLLILAIVTCLALKMTLSSKKTGNYTLRATLYGVELKDKLASSLLVVPLLPWQEVTPQLFARLSSHPEQLIRKQLEGLLIMLAKNSPCSIVYPTLVDVNAYEEKPSEELHHVLGCLRELYPRLVQDVQLMINELGNVTVLWEELWLGTLQDLHTDVMRRINVLKEEAARIAKNAALSHNEKRRINSARYSAMMAPIDVALKRRLASTSRKPETPHEAWFQEEYKDQLKSAIVSFKNSSICRKNNRDSNNILQHQ</sequence>
<feature type="domain" description="FAT" evidence="1">
    <location>
        <begin position="1"/>
        <end position="112"/>
    </location>
</feature>
<accession>A0A9D4WRB3</accession>
<dbReference type="Proteomes" id="UP001058974">
    <property type="component" value="Chromosome 5"/>
</dbReference>
<organism evidence="2 3">
    <name type="scientific">Pisum sativum</name>
    <name type="common">Garden pea</name>
    <name type="synonym">Lathyrus oleraceus</name>
    <dbReference type="NCBI Taxonomy" id="3888"/>
    <lineage>
        <taxon>Eukaryota</taxon>
        <taxon>Viridiplantae</taxon>
        <taxon>Streptophyta</taxon>
        <taxon>Embryophyta</taxon>
        <taxon>Tracheophyta</taxon>
        <taxon>Spermatophyta</taxon>
        <taxon>Magnoliopsida</taxon>
        <taxon>eudicotyledons</taxon>
        <taxon>Gunneridae</taxon>
        <taxon>Pentapetalae</taxon>
        <taxon>rosids</taxon>
        <taxon>fabids</taxon>
        <taxon>Fabales</taxon>
        <taxon>Fabaceae</taxon>
        <taxon>Papilionoideae</taxon>
        <taxon>50 kb inversion clade</taxon>
        <taxon>NPAAA clade</taxon>
        <taxon>Hologalegina</taxon>
        <taxon>IRL clade</taxon>
        <taxon>Fabeae</taxon>
        <taxon>Lathyrus</taxon>
    </lineage>
</organism>
<dbReference type="EMBL" id="JAMSHJ010000005">
    <property type="protein sequence ID" value="KAI5405241.1"/>
    <property type="molecule type" value="Genomic_DNA"/>
</dbReference>
<dbReference type="InterPro" id="IPR050517">
    <property type="entry name" value="DDR_Repair_Kinase"/>
</dbReference>